<sequence>MFGRYELVAHLATGGMAEIFLARERGLAGLERLVVIKRILPKLAGDASFVDMFLREARIIARLSHPNVIQIFELGEENGNYYIAMEYIHGSTVREMQVLAEKAGSVLPVEVTCSVLDQAARGLHAAHELRGLDGNPLGLIHRDISPHNLMCTTEGFVKVLDFGVAKASRGVEATHSGHLKGKFAYMSPEQCQGHKLDRRADVFALGIVIWESLTGKRLFKREKDLDMMRAVVQEPSPAPSDYNARVPAEVDRVVLRALHKDREQRYQTAEAFRSELMQACRDQRIRYGEDILAKYLEELAGVELKNRQATLQDALERSLTSNEQRGLLHRTGSGSRSNMERPLDEHGAATVVAGARRAALPQPYHPNILTGEDATPPSPTRSRSGFSQNRRALLRSDLSQPSPSRPASPQPTPSPVSRAQSAPHPSAPTPSSARRDDLREDTQQHAQANAPAASQGGGPANPPAAPSQQRTIWFGAGVLVLVLAALALFIVNPFTPGEETSTSAEHASKQAPVLLGETLRIGWAPIAPHDLLFPEVSLLTPYLEKTLQRPISAEITPSYEALSEGLRSGKYDIAMLPPLLYVQTQAAEPKIQFLALRQFGGATSSDSLLVTRMDSSMRALKDLENKVFCFTDRGSTTGYFLPRALLRRNGYDPETFIKEIVWSGDHIQVLRDLLDGKCDVAATYSGSYLSADTFGVPITRIRIIQVAGHVPQDTVAASPMLPASVANQLRDALLAFDPQKEYGVPEIGEVLRISGFSEGSDDDFEDLRKSLKYYDEAAKKAGTKP</sequence>
<gene>
    <name evidence="10" type="ORF">DN745_02315</name>
</gene>
<dbReference type="Gene3D" id="3.30.200.20">
    <property type="entry name" value="Phosphorylase Kinase, domain 1"/>
    <property type="match status" value="1"/>
</dbReference>
<proteinExistence type="inferred from homology"/>
<accession>A0A2Z4FHL8</accession>
<dbReference type="Gene3D" id="1.10.510.10">
    <property type="entry name" value="Transferase(Phosphotransferase) domain 1"/>
    <property type="match status" value="1"/>
</dbReference>
<comment type="similarity">
    <text evidence="1">Belongs to the phosphate/phosphite/phosphonate binding protein family.</text>
</comment>
<dbReference type="GO" id="GO:0043190">
    <property type="term" value="C:ATP-binding cassette (ABC) transporter complex"/>
    <property type="evidence" value="ECO:0007669"/>
    <property type="project" value="InterPro"/>
</dbReference>
<protein>
    <recommendedName>
        <fullName evidence="2">non-specific serine/threonine protein kinase</fullName>
        <ecNumber evidence="2">2.7.11.1</ecNumber>
    </recommendedName>
</protein>
<dbReference type="CDD" id="cd14014">
    <property type="entry name" value="STKc_PknB_like"/>
    <property type="match status" value="1"/>
</dbReference>
<name>A0A2Z4FHL8_9DELT</name>
<dbReference type="InterPro" id="IPR050660">
    <property type="entry name" value="NEK_Ser/Thr_kinase"/>
</dbReference>
<evidence type="ECO:0000256" key="7">
    <source>
        <dbReference type="ARBA" id="ARBA00022840"/>
    </source>
</evidence>
<dbReference type="Proteomes" id="UP000249799">
    <property type="component" value="Chromosome"/>
</dbReference>
<dbReference type="NCBIfam" id="TIGR01098">
    <property type="entry name" value="3A0109s03R"/>
    <property type="match status" value="1"/>
</dbReference>
<feature type="compositionally biased region" description="Basic and acidic residues" evidence="8">
    <location>
        <begin position="433"/>
        <end position="443"/>
    </location>
</feature>
<keyword evidence="5" id="KW-0547">Nucleotide-binding</keyword>
<evidence type="ECO:0000256" key="4">
    <source>
        <dbReference type="ARBA" id="ARBA00022729"/>
    </source>
</evidence>
<dbReference type="GO" id="GO:0055085">
    <property type="term" value="P:transmembrane transport"/>
    <property type="evidence" value="ECO:0007669"/>
    <property type="project" value="InterPro"/>
</dbReference>
<keyword evidence="3" id="KW-0808">Transferase</keyword>
<dbReference type="InterPro" id="IPR011009">
    <property type="entry name" value="Kinase-like_dom_sf"/>
</dbReference>
<dbReference type="InterPro" id="IPR005770">
    <property type="entry name" value="PhnD"/>
</dbReference>
<feature type="region of interest" description="Disordered" evidence="8">
    <location>
        <begin position="322"/>
        <end position="342"/>
    </location>
</feature>
<evidence type="ECO:0000256" key="8">
    <source>
        <dbReference type="SAM" id="MobiDB-lite"/>
    </source>
</evidence>
<evidence type="ECO:0000313" key="10">
    <source>
        <dbReference type="EMBL" id="AWV88234.1"/>
    </source>
</evidence>
<dbReference type="GO" id="GO:0004674">
    <property type="term" value="F:protein serine/threonine kinase activity"/>
    <property type="evidence" value="ECO:0007669"/>
    <property type="project" value="UniProtKB-EC"/>
</dbReference>
<evidence type="ECO:0000259" key="9">
    <source>
        <dbReference type="PROSITE" id="PS50011"/>
    </source>
</evidence>
<feature type="compositionally biased region" description="Low complexity" evidence="8">
    <location>
        <begin position="415"/>
        <end position="432"/>
    </location>
</feature>
<feature type="compositionally biased region" description="Pro residues" evidence="8">
    <location>
        <begin position="403"/>
        <end position="414"/>
    </location>
</feature>
<dbReference type="RefSeq" id="WP_111331807.1">
    <property type="nucleotide sequence ID" value="NZ_CP030032.1"/>
</dbReference>
<evidence type="ECO:0000256" key="2">
    <source>
        <dbReference type="ARBA" id="ARBA00012513"/>
    </source>
</evidence>
<feature type="domain" description="Protein kinase" evidence="9">
    <location>
        <begin position="5"/>
        <end position="277"/>
    </location>
</feature>
<dbReference type="Pfam" id="PF12974">
    <property type="entry name" value="Phosphonate-bd"/>
    <property type="match status" value="1"/>
</dbReference>
<dbReference type="InterPro" id="IPR000719">
    <property type="entry name" value="Prot_kinase_dom"/>
</dbReference>
<dbReference type="PROSITE" id="PS00109">
    <property type="entry name" value="PROTEIN_KINASE_TYR"/>
    <property type="match status" value="1"/>
</dbReference>
<dbReference type="PANTHER" id="PTHR43671:SF13">
    <property type="entry name" value="SERINE_THREONINE-PROTEIN KINASE NEK2"/>
    <property type="match status" value="1"/>
</dbReference>
<dbReference type="EC" id="2.7.11.1" evidence="2"/>
<evidence type="ECO:0000256" key="5">
    <source>
        <dbReference type="ARBA" id="ARBA00022741"/>
    </source>
</evidence>
<dbReference type="OrthoDB" id="5478041at2"/>
<dbReference type="EMBL" id="CP030032">
    <property type="protein sequence ID" value="AWV88234.1"/>
    <property type="molecule type" value="Genomic_DNA"/>
</dbReference>
<dbReference type="Gene3D" id="3.40.190.10">
    <property type="entry name" value="Periplasmic binding protein-like II"/>
    <property type="match status" value="2"/>
</dbReference>
<organism evidence="10 11">
    <name type="scientific">Bradymonas sediminis</name>
    <dbReference type="NCBI Taxonomy" id="1548548"/>
    <lineage>
        <taxon>Bacteria</taxon>
        <taxon>Deltaproteobacteria</taxon>
        <taxon>Bradymonadales</taxon>
        <taxon>Bradymonadaceae</taxon>
        <taxon>Bradymonas</taxon>
    </lineage>
</organism>
<evidence type="ECO:0000256" key="3">
    <source>
        <dbReference type="ARBA" id="ARBA00022679"/>
    </source>
</evidence>
<feature type="region of interest" description="Disordered" evidence="8">
    <location>
        <begin position="362"/>
        <end position="468"/>
    </location>
</feature>
<dbReference type="SUPFAM" id="SSF56112">
    <property type="entry name" value="Protein kinase-like (PK-like)"/>
    <property type="match status" value="1"/>
</dbReference>
<dbReference type="GO" id="GO:0005524">
    <property type="term" value="F:ATP binding"/>
    <property type="evidence" value="ECO:0007669"/>
    <property type="project" value="UniProtKB-KW"/>
</dbReference>
<reference evidence="10 11" key="1">
    <citation type="submission" date="2018-06" db="EMBL/GenBank/DDBJ databases">
        <title>Lujinxingia sediminis gen. nov. sp. nov., a new facultative anaerobic member of the class Deltaproteobacteria, and proposal of Lujinxingaceae fam. nov.</title>
        <authorList>
            <person name="Guo L.-Y."/>
            <person name="Li C.-M."/>
            <person name="Wang S."/>
            <person name="Du Z.-J."/>
        </authorList>
    </citation>
    <scope>NUCLEOTIDE SEQUENCE [LARGE SCALE GENOMIC DNA]</scope>
    <source>
        <strain evidence="10 11">FA350</strain>
    </source>
</reference>
<keyword evidence="11" id="KW-1185">Reference proteome</keyword>
<dbReference type="Pfam" id="PF00069">
    <property type="entry name" value="Pkinase"/>
    <property type="match status" value="1"/>
</dbReference>
<evidence type="ECO:0000256" key="1">
    <source>
        <dbReference type="ARBA" id="ARBA00007162"/>
    </source>
</evidence>
<keyword evidence="6" id="KW-0418">Kinase</keyword>
<dbReference type="AlphaFoldDB" id="A0A2Z4FHL8"/>
<dbReference type="PANTHER" id="PTHR43671">
    <property type="entry name" value="SERINE/THREONINE-PROTEIN KINASE NEK"/>
    <property type="match status" value="1"/>
</dbReference>
<evidence type="ECO:0000313" key="11">
    <source>
        <dbReference type="Proteomes" id="UP000249799"/>
    </source>
</evidence>
<dbReference type="SUPFAM" id="SSF53850">
    <property type="entry name" value="Periplasmic binding protein-like II"/>
    <property type="match status" value="1"/>
</dbReference>
<dbReference type="PROSITE" id="PS50011">
    <property type="entry name" value="PROTEIN_KINASE_DOM"/>
    <property type="match status" value="1"/>
</dbReference>
<keyword evidence="4" id="KW-0732">Signal</keyword>
<feature type="compositionally biased region" description="Polar residues" evidence="8">
    <location>
        <begin position="380"/>
        <end position="390"/>
    </location>
</feature>
<dbReference type="KEGG" id="bsed:DN745_02315"/>
<keyword evidence="7" id="KW-0067">ATP-binding</keyword>
<evidence type="ECO:0000256" key="6">
    <source>
        <dbReference type="ARBA" id="ARBA00022777"/>
    </source>
</evidence>
<dbReference type="InterPro" id="IPR008266">
    <property type="entry name" value="Tyr_kinase_AS"/>
</dbReference>